<evidence type="ECO:0000313" key="2">
    <source>
        <dbReference type="EMBL" id="THH15719.1"/>
    </source>
</evidence>
<comment type="caution">
    <text evidence="2">The sequence shown here is derived from an EMBL/GenBank/DDBJ whole genome shotgun (WGS) entry which is preliminary data.</text>
</comment>
<feature type="compositionally biased region" description="Polar residues" evidence="1">
    <location>
        <begin position="412"/>
        <end position="422"/>
    </location>
</feature>
<gene>
    <name evidence="2" type="ORF">EW146_g4801</name>
</gene>
<accession>A0A4S4LTG1</accession>
<feature type="region of interest" description="Disordered" evidence="1">
    <location>
        <begin position="20"/>
        <end position="50"/>
    </location>
</feature>
<organism evidence="2 3">
    <name type="scientific">Bondarzewia mesenterica</name>
    <dbReference type="NCBI Taxonomy" id="1095465"/>
    <lineage>
        <taxon>Eukaryota</taxon>
        <taxon>Fungi</taxon>
        <taxon>Dikarya</taxon>
        <taxon>Basidiomycota</taxon>
        <taxon>Agaricomycotina</taxon>
        <taxon>Agaricomycetes</taxon>
        <taxon>Russulales</taxon>
        <taxon>Bondarzewiaceae</taxon>
        <taxon>Bondarzewia</taxon>
    </lineage>
</organism>
<feature type="compositionally biased region" description="Polar residues" evidence="1">
    <location>
        <begin position="461"/>
        <end position="472"/>
    </location>
</feature>
<feature type="compositionally biased region" description="Basic and acidic residues" evidence="1">
    <location>
        <begin position="473"/>
        <end position="486"/>
    </location>
</feature>
<feature type="compositionally biased region" description="Basic and acidic residues" evidence="1">
    <location>
        <begin position="434"/>
        <end position="443"/>
    </location>
</feature>
<reference evidence="2 3" key="1">
    <citation type="submission" date="2019-02" db="EMBL/GenBank/DDBJ databases">
        <title>Genome sequencing of the rare red list fungi Bondarzewia mesenterica.</title>
        <authorList>
            <person name="Buettner E."/>
            <person name="Kellner H."/>
        </authorList>
    </citation>
    <scope>NUCLEOTIDE SEQUENCE [LARGE SCALE GENOMIC DNA]</scope>
    <source>
        <strain evidence="2 3">DSM 108281</strain>
    </source>
</reference>
<sequence>MREFASIFVAHHHGQCFGAHDIQQSEGGGHDTADGYDTDTESDINEPHAAGEPTSAYALHLPSETDAPRLQIPINNDAGESMDGPTPPTIFNPFTGVRCSAGLHVPTENDKQQCIHDYNEPAASVSPSLGDNDEHKVELQLQVGASNLEEEQLIREEFPCTSSSGRANSPEDKAVSPFIKSFCLTFSSTCLIQGAFSLPSAKNHPLNEGDDIHHETAHSILSVTSDDRSSDLEEIFTSPLSVVKDSMTDWGALIGAYGNQHQLPSFPFPTNNQLILHESNRAFEVDTIAPGEVGMHEARIHTDPITCPWSINANFSTVNNYFGVISYAVPPGADSSVLMQDHGNRFLGEEAQISHPNTLAHPARSQLASHWQQSEAGQHFGLIDSFHATSSTTANPEWDADMVMNEVAIEGNTPSGLGSSEGNMHEPNIPNLEPSKRGDEGGYRDISNVSTSSAERKDSTDVTMKSTVSVSAESRRHEDNRTHPIGRDSLCLNGAKLKRSTLGDYGDEWNDKDTELMNQSRKKYGDFAVQVSESVGGDIPGFHFSTGRRPRIFIPVTKDNLVTLDHKMDLDKVRKHTLKLMGRDDPDAPFTGIIATDDEQEVKDFDPKNGPCCIAQDFRLDLHGTPKSAWNVSATKVFAKDFIDLGTHSFKDLKEVENVFTSHLRSLRREFLKRKLDATEQEEKKREASRLERKRTLFHNHLEVARTVTALRPHVSMLQRLSVDAMSSDEPNTDHGHVQYAVYEKE</sequence>
<feature type="region of interest" description="Disordered" evidence="1">
    <location>
        <begin position="410"/>
        <end position="487"/>
    </location>
</feature>
<name>A0A4S4LTG1_9AGAM</name>
<dbReference type="OrthoDB" id="3224221at2759"/>
<dbReference type="Proteomes" id="UP000310158">
    <property type="component" value="Unassembled WGS sequence"/>
</dbReference>
<protein>
    <submittedName>
        <fullName evidence="2">Uncharacterized protein</fullName>
    </submittedName>
</protein>
<evidence type="ECO:0000313" key="3">
    <source>
        <dbReference type="Proteomes" id="UP000310158"/>
    </source>
</evidence>
<evidence type="ECO:0000256" key="1">
    <source>
        <dbReference type="SAM" id="MobiDB-lite"/>
    </source>
</evidence>
<feature type="compositionally biased region" description="Acidic residues" evidence="1">
    <location>
        <begin position="34"/>
        <end position="44"/>
    </location>
</feature>
<proteinExistence type="predicted"/>
<dbReference type="EMBL" id="SGPL01000195">
    <property type="protein sequence ID" value="THH15719.1"/>
    <property type="molecule type" value="Genomic_DNA"/>
</dbReference>
<keyword evidence="3" id="KW-1185">Reference proteome</keyword>
<dbReference type="AlphaFoldDB" id="A0A4S4LTG1"/>